<evidence type="ECO:0000313" key="5">
    <source>
        <dbReference type="Proteomes" id="UP000320300"/>
    </source>
</evidence>
<keyword evidence="1" id="KW-0812">Transmembrane</keyword>
<dbReference type="Pfam" id="PF16344">
    <property type="entry name" value="FecR_C"/>
    <property type="match status" value="1"/>
</dbReference>
<dbReference type="InterPro" id="IPR032508">
    <property type="entry name" value="FecR_C"/>
</dbReference>
<dbReference type="InterPro" id="IPR012373">
    <property type="entry name" value="Ferrdict_sens_TM"/>
</dbReference>
<evidence type="ECO:0000313" key="4">
    <source>
        <dbReference type="EMBL" id="SMO50912.1"/>
    </source>
</evidence>
<dbReference type="EMBL" id="FXTN01000003">
    <property type="protein sequence ID" value="SMO50912.1"/>
    <property type="molecule type" value="Genomic_DNA"/>
</dbReference>
<keyword evidence="5" id="KW-1185">Reference proteome</keyword>
<protein>
    <submittedName>
        <fullName evidence="4">FecR family protein</fullName>
    </submittedName>
</protein>
<evidence type="ECO:0000259" key="2">
    <source>
        <dbReference type="Pfam" id="PF04773"/>
    </source>
</evidence>
<proteinExistence type="predicted"/>
<keyword evidence="1" id="KW-1133">Transmembrane helix</keyword>
<evidence type="ECO:0000256" key="1">
    <source>
        <dbReference type="SAM" id="Phobius"/>
    </source>
</evidence>
<dbReference type="Proteomes" id="UP000320300">
    <property type="component" value="Unassembled WGS sequence"/>
</dbReference>
<accession>A0A521BUQ3</accession>
<dbReference type="InterPro" id="IPR006860">
    <property type="entry name" value="FecR"/>
</dbReference>
<dbReference type="GO" id="GO:0016989">
    <property type="term" value="F:sigma factor antagonist activity"/>
    <property type="evidence" value="ECO:0007669"/>
    <property type="project" value="TreeGrafter"/>
</dbReference>
<dbReference type="Gene3D" id="3.55.50.30">
    <property type="match status" value="1"/>
</dbReference>
<name>A0A521BUQ3_9SPHI</name>
<dbReference type="Gene3D" id="2.60.120.1440">
    <property type="match status" value="1"/>
</dbReference>
<dbReference type="Pfam" id="PF04773">
    <property type="entry name" value="FecR"/>
    <property type="match status" value="1"/>
</dbReference>
<dbReference type="RefSeq" id="WP_142527228.1">
    <property type="nucleotide sequence ID" value="NZ_CBCSJO010000004.1"/>
</dbReference>
<feature type="domain" description="Protein FecR C-terminal" evidence="3">
    <location>
        <begin position="262"/>
        <end position="329"/>
    </location>
</feature>
<gene>
    <name evidence="4" type="ORF">SAMN06265348_1034</name>
</gene>
<dbReference type="OrthoDB" id="645173at2"/>
<dbReference type="PANTHER" id="PTHR30273:SF2">
    <property type="entry name" value="PROTEIN FECR"/>
    <property type="match status" value="1"/>
</dbReference>
<keyword evidence="1" id="KW-0472">Membrane</keyword>
<feature type="transmembrane region" description="Helical" evidence="1">
    <location>
        <begin position="80"/>
        <end position="101"/>
    </location>
</feature>
<reference evidence="4 5" key="1">
    <citation type="submission" date="2017-05" db="EMBL/GenBank/DDBJ databases">
        <authorList>
            <person name="Varghese N."/>
            <person name="Submissions S."/>
        </authorList>
    </citation>
    <scope>NUCLEOTIDE SEQUENCE [LARGE SCALE GENOMIC DNA]</scope>
    <source>
        <strain evidence="4 5">DSM 19036</strain>
    </source>
</reference>
<feature type="domain" description="FecR protein" evidence="2">
    <location>
        <begin position="116"/>
        <end position="205"/>
    </location>
</feature>
<organism evidence="4 5">
    <name type="scientific">Pedobacter westerhofensis</name>
    <dbReference type="NCBI Taxonomy" id="425512"/>
    <lineage>
        <taxon>Bacteria</taxon>
        <taxon>Pseudomonadati</taxon>
        <taxon>Bacteroidota</taxon>
        <taxon>Sphingobacteriia</taxon>
        <taxon>Sphingobacteriales</taxon>
        <taxon>Sphingobacteriaceae</taxon>
        <taxon>Pedobacter</taxon>
    </lineage>
</organism>
<sequence length="334" mass="38042">MEHDYLKNLVTRYLEKKSTDEELEVFMHLMQQGKLEDYLHNAMDHDIQNALEKDNMEVQEDETDPDEEVEGTFRTKKYSFLRWPVAAVIAMVILFWGYSLFQQRGTATLFVKITNNKSSILKKILPDGTAIWLNPHSVLTYPKKFGQLREVTMRGEAFFEVTKDHAHPFVITSGKVLTRVWGTSFRIRSIPGESSTKISVLTGKVSVTVPSEETANTDSEKTADRLFLLPQQEATYKATEHSLVKAPIPESSDVIIWRKSALSFDNASLKTIASELSKFYHVKLDVEGKALQDNTLTADFTDKNLEDILVLICKSVHTTYSKENDTIILRTTNN</sequence>
<dbReference type="PANTHER" id="PTHR30273">
    <property type="entry name" value="PERIPLASMIC SIGNAL SENSOR AND SIGMA FACTOR ACTIVATOR FECR-RELATED"/>
    <property type="match status" value="1"/>
</dbReference>
<evidence type="ECO:0000259" key="3">
    <source>
        <dbReference type="Pfam" id="PF16344"/>
    </source>
</evidence>
<dbReference type="AlphaFoldDB" id="A0A521BUQ3"/>
<dbReference type="PIRSF" id="PIRSF018266">
    <property type="entry name" value="FecR"/>
    <property type="match status" value="1"/>
</dbReference>